<dbReference type="Proteomes" id="UP001211065">
    <property type="component" value="Unassembled WGS sequence"/>
</dbReference>
<dbReference type="InterPro" id="IPR018631">
    <property type="entry name" value="AAA-ATPase-like_dom"/>
</dbReference>
<evidence type="ECO:0000259" key="1">
    <source>
        <dbReference type="Pfam" id="PF09820"/>
    </source>
</evidence>
<proteinExistence type="predicted"/>
<dbReference type="AlphaFoldDB" id="A0AAD5TTS8"/>
<comment type="caution">
    <text evidence="2">The sequence shown here is derived from an EMBL/GenBank/DDBJ whole genome shotgun (WGS) entry which is preliminary data.</text>
</comment>
<gene>
    <name evidence="2" type="ORF">HK099_001314</name>
</gene>
<evidence type="ECO:0000313" key="3">
    <source>
        <dbReference type="Proteomes" id="UP001211065"/>
    </source>
</evidence>
<dbReference type="Pfam" id="PF09820">
    <property type="entry name" value="AAA-ATPase_like"/>
    <property type="match status" value="1"/>
</dbReference>
<protein>
    <recommendedName>
        <fullName evidence="1">AAA-ATPase-like domain-containing protein</fullName>
    </recommendedName>
</protein>
<keyword evidence="3" id="KW-1185">Reference proteome</keyword>
<feature type="non-terminal residue" evidence="2">
    <location>
        <position position="53"/>
    </location>
</feature>
<sequence length="53" mass="6024">MNQIHVVKGDSLPIGVDSFRCLITEKRTFVDKTLLIHEFINSSSLVSLVLRPR</sequence>
<dbReference type="EMBL" id="JADGJW010001359">
    <property type="protein sequence ID" value="KAJ3203947.1"/>
    <property type="molecule type" value="Genomic_DNA"/>
</dbReference>
<name>A0AAD5TTS8_9FUNG</name>
<accession>A0AAD5TTS8</accession>
<feature type="domain" description="AAA-ATPase-like" evidence="1">
    <location>
        <begin position="13"/>
        <end position="53"/>
    </location>
</feature>
<organism evidence="2 3">
    <name type="scientific">Clydaea vesicula</name>
    <dbReference type="NCBI Taxonomy" id="447962"/>
    <lineage>
        <taxon>Eukaryota</taxon>
        <taxon>Fungi</taxon>
        <taxon>Fungi incertae sedis</taxon>
        <taxon>Chytridiomycota</taxon>
        <taxon>Chytridiomycota incertae sedis</taxon>
        <taxon>Chytridiomycetes</taxon>
        <taxon>Lobulomycetales</taxon>
        <taxon>Lobulomycetaceae</taxon>
        <taxon>Clydaea</taxon>
    </lineage>
</organism>
<reference evidence="2" key="1">
    <citation type="submission" date="2020-05" db="EMBL/GenBank/DDBJ databases">
        <title>Phylogenomic resolution of chytrid fungi.</title>
        <authorList>
            <person name="Stajich J.E."/>
            <person name="Amses K."/>
            <person name="Simmons R."/>
            <person name="Seto K."/>
            <person name="Myers J."/>
            <person name="Bonds A."/>
            <person name="Quandt C.A."/>
            <person name="Barry K."/>
            <person name="Liu P."/>
            <person name="Grigoriev I."/>
            <person name="Longcore J.E."/>
            <person name="James T.Y."/>
        </authorList>
    </citation>
    <scope>NUCLEOTIDE SEQUENCE</scope>
    <source>
        <strain evidence="2">JEL0476</strain>
    </source>
</reference>
<evidence type="ECO:0000313" key="2">
    <source>
        <dbReference type="EMBL" id="KAJ3203947.1"/>
    </source>
</evidence>